<reference evidence="4 5" key="2">
    <citation type="journal article" date="2012" name="PLoS Pathog.">
        <title>Diverse lifestyles and strategies of plant pathogenesis encoded in the genomes of eighteen Dothideomycetes fungi.</title>
        <authorList>
            <person name="Ohm R.A."/>
            <person name="Feau N."/>
            <person name="Henrissat B."/>
            <person name="Schoch C.L."/>
            <person name="Horwitz B.A."/>
            <person name="Barry K.W."/>
            <person name="Condon B.J."/>
            <person name="Copeland A.C."/>
            <person name="Dhillon B."/>
            <person name="Glaser F."/>
            <person name="Hesse C.N."/>
            <person name="Kosti I."/>
            <person name="LaButti K."/>
            <person name="Lindquist E.A."/>
            <person name="Lucas S."/>
            <person name="Salamov A.A."/>
            <person name="Bradshaw R.E."/>
            <person name="Ciuffetti L."/>
            <person name="Hamelin R.C."/>
            <person name="Kema G.H.J."/>
            <person name="Lawrence C."/>
            <person name="Scott J.A."/>
            <person name="Spatafora J.W."/>
            <person name="Turgeon B.G."/>
            <person name="de Wit P.J.G.M."/>
            <person name="Zhong S."/>
            <person name="Goodwin S.B."/>
            <person name="Grigoriev I.V."/>
        </authorList>
    </citation>
    <scope>NUCLEOTIDE SEQUENCE [LARGE SCALE GENOMIC DNA]</scope>
    <source>
        <strain evidence="5">NZE10 / CBS 128990</strain>
    </source>
</reference>
<dbReference type="SUPFAM" id="SSF57701">
    <property type="entry name" value="Zn2/Cys6 DNA-binding domain"/>
    <property type="match status" value="1"/>
</dbReference>
<dbReference type="PANTHER" id="PTHR38791">
    <property type="entry name" value="ZN(II)2CYS6 TRANSCRIPTION FACTOR (EUROFUNG)-RELATED-RELATED"/>
    <property type="match status" value="1"/>
</dbReference>
<dbReference type="eggNOG" id="ENOG502S0C8">
    <property type="taxonomic scope" value="Eukaryota"/>
</dbReference>
<dbReference type="InterPro" id="IPR021858">
    <property type="entry name" value="Fun_TF"/>
</dbReference>
<dbReference type="GO" id="GO:0000981">
    <property type="term" value="F:DNA-binding transcription factor activity, RNA polymerase II-specific"/>
    <property type="evidence" value="ECO:0007669"/>
    <property type="project" value="InterPro"/>
</dbReference>
<feature type="compositionally biased region" description="Polar residues" evidence="2">
    <location>
        <begin position="110"/>
        <end position="145"/>
    </location>
</feature>
<dbReference type="Gene3D" id="4.10.240.10">
    <property type="entry name" value="Zn(2)-C6 fungal-type DNA-binding domain"/>
    <property type="match status" value="1"/>
</dbReference>
<organism evidence="4 5">
    <name type="scientific">Dothistroma septosporum (strain NZE10 / CBS 128990)</name>
    <name type="common">Red band needle blight fungus</name>
    <name type="synonym">Mycosphaerella pini</name>
    <dbReference type="NCBI Taxonomy" id="675120"/>
    <lineage>
        <taxon>Eukaryota</taxon>
        <taxon>Fungi</taxon>
        <taxon>Dikarya</taxon>
        <taxon>Ascomycota</taxon>
        <taxon>Pezizomycotina</taxon>
        <taxon>Dothideomycetes</taxon>
        <taxon>Dothideomycetidae</taxon>
        <taxon>Mycosphaerellales</taxon>
        <taxon>Mycosphaerellaceae</taxon>
        <taxon>Dothistroma</taxon>
    </lineage>
</organism>
<evidence type="ECO:0000256" key="2">
    <source>
        <dbReference type="SAM" id="MobiDB-lite"/>
    </source>
</evidence>
<dbReference type="PROSITE" id="PS50048">
    <property type="entry name" value="ZN2_CY6_FUNGAL_2"/>
    <property type="match status" value="1"/>
</dbReference>
<dbReference type="STRING" id="675120.N1PJA5"/>
<feature type="compositionally biased region" description="Basic residues" evidence="2">
    <location>
        <begin position="56"/>
        <end position="66"/>
    </location>
</feature>
<dbReference type="GO" id="GO:0008270">
    <property type="term" value="F:zinc ion binding"/>
    <property type="evidence" value="ECO:0007669"/>
    <property type="project" value="InterPro"/>
</dbReference>
<evidence type="ECO:0000313" key="5">
    <source>
        <dbReference type="Proteomes" id="UP000016933"/>
    </source>
</evidence>
<evidence type="ECO:0000256" key="1">
    <source>
        <dbReference type="ARBA" id="ARBA00023242"/>
    </source>
</evidence>
<dbReference type="OrthoDB" id="4491390at2759"/>
<evidence type="ECO:0000259" key="3">
    <source>
        <dbReference type="PROSITE" id="PS50048"/>
    </source>
</evidence>
<dbReference type="InterPro" id="IPR036864">
    <property type="entry name" value="Zn2-C6_fun-type_DNA-bd_sf"/>
</dbReference>
<accession>N1PJA5</accession>
<protein>
    <recommendedName>
        <fullName evidence="3">Zn(2)-C6 fungal-type domain-containing protein</fullName>
    </recommendedName>
</protein>
<sequence>MVYLGRPSRGCQACKTRRIKCDETHPACQNCIKTNRECPGLPTEADLIFRNVSPGARRKTKSRSRKGSHDREGGESQSISPEIEEQQAQLNQSSTWTNDGQTVPIGVPATQVTSGPSYVRSSPSPEKQASTSTHEMSTSPTQNEATSQDFLEALRPLLALSPEGSPLKLATQAVSLATMAKQPTHQHLVSQAQNAYTTALHALQQDLQNPALALSDPTLLAVLTFALYEITTPSEQSSSAWAKHIDGAITLLKSRSLENLADERSQRMFRAIREQILMAAGPRSRVYFENIGDVIYGDEQAREGDESAMRMRRILAEYQEFLQRGAYGF</sequence>
<dbReference type="HOGENOM" id="CLU_013866_0_0_1"/>
<dbReference type="AlphaFoldDB" id="N1PJA5"/>
<dbReference type="OMA" id="WAKHIDG"/>
<proteinExistence type="predicted"/>
<dbReference type="PROSITE" id="PS00463">
    <property type="entry name" value="ZN2_CY6_FUNGAL_1"/>
    <property type="match status" value="1"/>
</dbReference>
<dbReference type="PANTHER" id="PTHR38791:SF13">
    <property type="entry name" value="ZN(2)-C6 FUNGAL-TYPE DOMAIN-CONTAINING PROTEIN"/>
    <property type="match status" value="1"/>
</dbReference>
<dbReference type="EMBL" id="KB446541">
    <property type="protein sequence ID" value="EME42658.1"/>
    <property type="molecule type" value="Genomic_DNA"/>
</dbReference>
<dbReference type="Pfam" id="PF11951">
    <property type="entry name" value="Fungal_trans_2"/>
    <property type="match status" value="1"/>
</dbReference>
<dbReference type="Proteomes" id="UP000016933">
    <property type="component" value="Unassembled WGS sequence"/>
</dbReference>
<dbReference type="SMART" id="SM00066">
    <property type="entry name" value="GAL4"/>
    <property type="match status" value="1"/>
</dbReference>
<feature type="domain" description="Zn(2)-C6 fungal-type" evidence="3">
    <location>
        <begin position="10"/>
        <end position="38"/>
    </location>
</feature>
<feature type="compositionally biased region" description="Polar residues" evidence="2">
    <location>
        <begin position="88"/>
        <end position="101"/>
    </location>
</feature>
<dbReference type="InterPro" id="IPR053175">
    <property type="entry name" value="DHMBA_Reg_Transcription_Factor"/>
</dbReference>
<dbReference type="InterPro" id="IPR001138">
    <property type="entry name" value="Zn2Cys6_DnaBD"/>
</dbReference>
<reference evidence="5" key="1">
    <citation type="journal article" date="2012" name="PLoS Genet.">
        <title>The genomes of the fungal plant pathogens Cladosporium fulvum and Dothistroma septosporum reveal adaptation to different hosts and lifestyles but also signatures of common ancestry.</title>
        <authorList>
            <person name="de Wit P.J.G.M."/>
            <person name="van der Burgt A."/>
            <person name="Oekmen B."/>
            <person name="Stergiopoulos I."/>
            <person name="Abd-Elsalam K.A."/>
            <person name="Aerts A.L."/>
            <person name="Bahkali A.H."/>
            <person name="Beenen H.G."/>
            <person name="Chettri P."/>
            <person name="Cox M.P."/>
            <person name="Datema E."/>
            <person name="de Vries R.P."/>
            <person name="Dhillon B."/>
            <person name="Ganley A.R."/>
            <person name="Griffiths S.A."/>
            <person name="Guo Y."/>
            <person name="Hamelin R.C."/>
            <person name="Henrissat B."/>
            <person name="Kabir M.S."/>
            <person name="Jashni M.K."/>
            <person name="Kema G."/>
            <person name="Klaubauf S."/>
            <person name="Lapidus A."/>
            <person name="Levasseur A."/>
            <person name="Lindquist E."/>
            <person name="Mehrabi R."/>
            <person name="Ohm R.A."/>
            <person name="Owen T.J."/>
            <person name="Salamov A."/>
            <person name="Schwelm A."/>
            <person name="Schijlen E."/>
            <person name="Sun H."/>
            <person name="van den Burg H.A."/>
            <person name="van Ham R.C.H.J."/>
            <person name="Zhang S."/>
            <person name="Goodwin S.B."/>
            <person name="Grigoriev I.V."/>
            <person name="Collemare J."/>
            <person name="Bradshaw R.E."/>
        </authorList>
    </citation>
    <scope>NUCLEOTIDE SEQUENCE [LARGE SCALE GENOMIC DNA]</scope>
    <source>
        <strain evidence="5">NZE10 / CBS 128990</strain>
    </source>
</reference>
<name>N1PJA5_DOTSN</name>
<evidence type="ECO:0000313" key="4">
    <source>
        <dbReference type="EMBL" id="EME42658.1"/>
    </source>
</evidence>
<feature type="region of interest" description="Disordered" evidence="2">
    <location>
        <begin position="49"/>
        <end position="145"/>
    </location>
</feature>
<keyword evidence="1" id="KW-0539">Nucleus</keyword>
<dbReference type="CDD" id="cd00067">
    <property type="entry name" value="GAL4"/>
    <property type="match status" value="1"/>
</dbReference>
<keyword evidence="5" id="KW-1185">Reference proteome</keyword>
<gene>
    <name evidence="4" type="ORF">DOTSEDRAFT_73476</name>
</gene>
<dbReference type="Pfam" id="PF00172">
    <property type="entry name" value="Zn_clus"/>
    <property type="match status" value="1"/>
</dbReference>